<gene>
    <name evidence="2" type="ORF">BJX63DRAFT_280234</name>
</gene>
<sequence length="622" mass="69976">MSSISSILTVVSSPPSSPPAKLPIFKIMAGNCEGVITSVQVRVPCPCVGFEGLSQPGQLDVPCIVCGHPLSQHRSTSLADRQPEMGSAAPLQQHREAGPAEDDTATGPNLASVYPRPDTVEKLAELVDQQKIVLVRGTPSSGKTMLAFLLRNYYASRKKNVCLVRLWKSLSTYGPESADPLALLAKMLYYERAGPADRIIPGTIILVDEAQASYSDVDFWNHVIKDILQGCSRADLKLCLFSSYGSPSTGVERVIYHPATFMLKQRVTLTIQPNGPQLALFFNKAEAYHAIDSIIKHRYYPQLLPTFDNNAKEYLFLLTNGHPGAIEALIVFTIERCFSSIKHDDTIITKDKILESMENEDIVWNCLTRVPNLRSLPRGELFTPGARETLACVLEKGNIQPDEANKDLQTCYKQGWLHKMEIESDPTCPVVYVLPSRLHEKWVEYLIGKENRLLPPQFQTLQQLVMPILKGVSTINLKNLFEGKVLSSAACYRPVEAQYQDEFYRSFNKVVGRGVPISSEWSRTRHGRIDFRIPERRWAIELLRDHDEIGEHIARFHKGGKYYNWTVDGTVRDWIVINCAITMPKNVFSEPKLIHAIFDPDYKGVRLLDNRLNLLGHHVLTN</sequence>
<proteinExistence type="predicted"/>
<comment type="caution">
    <text evidence="2">The sequence shown here is derived from an EMBL/GenBank/DDBJ whole genome shotgun (WGS) entry which is preliminary data.</text>
</comment>
<accession>A0ABR4HYU0</accession>
<evidence type="ECO:0008006" key="4">
    <source>
        <dbReference type="Google" id="ProtNLM"/>
    </source>
</evidence>
<evidence type="ECO:0000313" key="3">
    <source>
        <dbReference type="Proteomes" id="UP001610334"/>
    </source>
</evidence>
<dbReference type="SUPFAM" id="SSF52540">
    <property type="entry name" value="P-loop containing nucleoside triphosphate hydrolases"/>
    <property type="match status" value="1"/>
</dbReference>
<reference evidence="2 3" key="1">
    <citation type="submission" date="2024-07" db="EMBL/GenBank/DDBJ databases">
        <title>Section-level genome sequencing and comparative genomics of Aspergillus sections Usti and Cavernicolus.</title>
        <authorList>
            <consortium name="Lawrence Berkeley National Laboratory"/>
            <person name="Nybo J.L."/>
            <person name="Vesth T.C."/>
            <person name="Theobald S."/>
            <person name="Frisvad J.C."/>
            <person name="Larsen T.O."/>
            <person name="Kjaerboelling I."/>
            <person name="Rothschild-Mancinelli K."/>
            <person name="Lyhne E.K."/>
            <person name="Kogle M.E."/>
            <person name="Barry K."/>
            <person name="Clum A."/>
            <person name="Na H."/>
            <person name="Ledsgaard L."/>
            <person name="Lin J."/>
            <person name="Lipzen A."/>
            <person name="Kuo A."/>
            <person name="Riley R."/>
            <person name="Mondo S."/>
            <person name="Labutti K."/>
            <person name="Haridas S."/>
            <person name="Pangalinan J."/>
            <person name="Salamov A.A."/>
            <person name="Simmons B.A."/>
            <person name="Magnuson J.K."/>
            <person name="Chen J."/>
            <person name="Drula E."/>
            <person name="Henrissat B."/>
            <person name="Wiebenga A."/>
            <person name="Lubbers R.J."/>
            <person name="Gomes A.C."/>
            <person name="Makela M.R."/>
            <person name="Stajich J."/>
            <person name="Grigoriev I.V."/>
            <person name="Mortensen U.H."/>
            <person name="De Vries R.P."/>
            <person name="Baker S.E."/>
            <person name="Andersen M.R."/>
        </authorList>
    </citation>
    <scope>NUCLEOTIDE SEQUENCE [LARGE SCALE GENOMIC DNA]</scope>
    <source>
        <strain evidence="2 3">CBS 588.65</strain>
    </source>
</reference>
<dbReference type="InterPro" id="IPR027417">
    <property type="entry name" value="P-loop_NTPase"/>
</dbReference>
<feature type="region of interest" description="Disordered" evidence="1">
    <location>
        <begin position="75"/>
        <end position="114"/>
    </location>
</feature>
<dbReference type="Proteomes" id="UP001610334">
    <property type="component" value="Unassembled WGS sequence"/>
</dbReference>
<organism evidence="2 3">
    <name type="scientific">Aspergillus granulosus</name>
    <dbReference type="NCBI Taxonomy" id="176169"/>
    <lineage>
        <taxon>Eukaryota</taxon>
        <taxon>Fungi</taxon>
        <taxon>Dikarya</taxon>
        <taxon>Ascomycota</taxon>
        <taxon>Pezizomycotina</taxon>
        <taxon>Eurotiomycetes</taxon>
        <taxon>Eurotiomycetidae</taxon>
        <taxon>Eurotiales</taxon>
        <taxon>Aspergillaceae</taxon>
        <taxon>Aspergillus</taxon>
        <taxon>Aspergillus subgen. Nidulantes</taxon>
    </lineage>
</organism>
<name>A0ABR4HYU0_9EURO</name>
<protein>
    <recommendedName>
        <fullName evidence="4">AAA+ ATPase domain-containing protein</fullName>
    </recommendedName>
</protein>
<dbReference type="EMBL" id="JBFXLT010000006">
    <property type="protein sequence ID" value="KAL2820673.1"/>
    <property type="molecule type" value="Genomic_DNA"/>
</dbReference>
<evidence type="ECO:0000313" key="2">
    <source>
        <dbReference type="EMBL" id="KAL2820673.1"/>
    </source>
</evidence>
<keyword evidence="3" id="KW-1185">Reference proteome</keyword>
<evidence type="ECO:0000256" key="1">
    <source>
        <dbReference type="SAM" id="MobiDB-lite"/>
    </source>
</evidence>